<dbReference type="PRINTS" id="PR00992">
    <property type="entry name" value="ALARACEMASE"/>
</dbReference>
<feature type="non-terminal residue" evidence="5">
    <location>
        <position position="156"/>
    </location>
</feature>
<dbReference type="InterPro" id="IPR029066">
    <property type="entry name" value="PLP-binding_barrel"/>
</dbReference>
<dbReference type="GO" id="GO:0030632">
    <property type="term" value="P:D-alanine biosynthetic process"/>
    <property type="evidence" value="ECO:0007669"/>
    <property type="project" value="TreeGrafter"/>
</dbReference>
<comment type="caution">
    <text evidence="5">The sequence shown here is derived from an EMBL/GenBank/DDBJ whole genome shotgun (WGS) entry which is preliminary data.</text>
</comment>
<dbReference type="GO" id="GO:0005829">
    <property type="term" value="C:cytosol"/>
    <property type="evidence" value="ECO:0007669"/>
    <property type="project" value="TreeGrafter"/>
</dbReference>
<evidence type="ECO:0000259" key="4">
    <source>
        <dbReference type="Pfam" id="PF01168"/>
    </source>
</evidence>
<keyword evidence="2" id="KW-0663">Pyridoxal phosphate</keyword>
<evidence type="ECO:0000256" key="1">
    <source>
        <dbReference type="ARBA" id="ARBA00001933"/>
    </source>
</evidence>
<dbReference type="GO" id="GO:0008784">
    <property type="term" value="F:alanine racemase activity"/>
    <property type="evidence" value="ECO:0007669"/>
    <property type="project" value="InterPro"/>
</dbReference>
<sequence>MLPQRVYAKIDLDAICQNIKNAMDKVGKETKVMAIIKTDAYGHGAVPVAKALSEIGCYAFGVATAKEAVVLRKNGIKNPILILGYVFPQDYDDLINYEIMHAVFEYHTAKALSDEAVKLGKTAKIHIKLDTGMGRIGMQPTDESIEEIKKIYSLPN</sequence>
<accession>K1UEJ0</accession>
<organism evidence="5">
    <name type="scientific">human gut metagenome</name>
    <dbReference type="NCBI Taxonomy" id="408170"/>
    <lineage>
        <taxon>unclassified sequences</taxon>
        <taxon>metagenomes</taxon>
        <taxon>organismal metagenomes</taxon>
    </lineage>
</organism>
<dbReference type="Pfam" id="PF01168">
    <property type="entry name" value="Ala_racemase_N"/>
    <property type="match status" value="1"/>
</dbReference>
<dbReference type="PANTHER" id="PTHR30511:SF0">
    <property type="entry name" value="ALANINE RACEMASE, CATABOLIC-RELATED"/>
    <property type="match status" value="1"/>
</dbReference>
<feature type="domain" description="Alanine racemase N-terminal" evidence="4">
    <location>
        <begin position="10"/>
        <end position="155"/>
    </location>
</feature>
<gene>
    <name evidence="5" type="ORF">LEA_03504</name>
</gene>
<dbReference type="SUPFAM" id="SSF51419">
    <property type="entry name" value="PLP-binding barrel"/>
    <property type="match status" value="1"/>
</dbReference>
<dbReference type="InterPro" id="IPR001608">
    <property type="entry name" value="Ala_racemase_N"/>
</dbReference>
<dbReference type="EMBL" id="AJWY01002324">
    <property type="protein sequence ID" value="EKC78424.1"/>
    <property type="molecule type" value="Genomic_DNA"/>
</dbReference>
<name>K1UEJ0_9ZZZZ</name>
<evidence type="ECO:0000256" key="3">
    <source>
        <dbReference type="ARBA" id="ARBA00023235"/>
    </source>
</evidence>
<dbReference type="PANTHER" id="PTHR30511">
    <property type="entry name" value="ALANINE RACEMASE"/>
    <property type="match status" value="1"/>
</dbReference>
<reference evidence="5" key="1">
    <citation type="journal article" date="2013" name="Environ. Microbiol.">
        <title>Microbiota from the distal guts of lean and obese adolescents exhibit partial functional redundancy besides clear differences in community structure.</title>
        <authorList>
            <person name="Ferrer M."/>
            <person name="Ruiz A."/>
            <person name="Lanza F."/>
            <person name="Haange S.B."/>
            <person name="Oberbach A."/>
            <person name="Till H."/>
            <person name="Bargiela R."/>
            <person name="Campoy C."/>
            <person name="Segura M.T."/>
            <person name="Richter M."/>
            <person name="von Bergen M."/>
            <person name="Seifert J."/>
            <person name="Suarez A."/>
        </authorList>
    </citation>
    <scope>NUCLEOTIDE SEQUENCE</scope>
</reference>
<comment type="cofactor">
    <cofactor evidence="1">
        <name>pyridoxal 5'-phosphate</name>
        <dbReference type="ChEBI" id="CHEBI:597326"/>
    </cofactor>
</comment>
<keyword evidence="3" id="KW-0413">Isomerase</keyword>
<protein>
    <submittedName>
        <fullName evidence="5">Alanine racemase</fullName>
    </submittedName>
</protein>
<evidence type="ECO:0000256" key="2">
    <source>
        <dbReference type="ARBA" id="ARBA00022898"/>
    </source>
</evidence>
<proteinExistence type="predicted"/>
<evidence type="ECO:0000313" key="5">
    <source>
        <dbReference type="EMBL" id="EKC78424.1"/>
    </source>
</evidence>
<dbReference type="AlphaFoldDB" id="K1UEJ0"/>
<dbReference type="GO" id="GO:0030170">
    <property type="term" value="F:pyridoxal phosphate binding"/>
    <property type="evidence" value="ECO:0007669"/>
    <property type="project" value="TreeGrafter"/>
</dbReference>
<dbReference type="Gene3D" id="3.20.20.10">
    <property type="entry name" value="Alanine racemase"/>
    <property type="match status" value="1"/>
</dbReference>
<dbReference type="InterPro" id="IPR000821">
    <property type="entry name" value="Ala_racemase"/>
</dbReference>